<name>A0ABT4BPF2_9STAP</name>
<dbReference type="EMBL" id="JANSLD010000031">
    <property type="protein sequence ID" value="MCY1583632.1"/>
    <property type="molecule type" value="Genomic_DNA"/>
</dbReference>
<evidence type="ECO:0000313" key="2">
    <source>
        <dbReference type="Proteomes" id="UP001072952"/>
    </source>
</evidence>
<gene>
    <name evidence="1" type="ORF">NW133_08820</name>
</gene>
<organism evidence="1 2">
    <name type="scientific">Staphylococcus pettenkoferi</name>
    <dbReference type="NCBI Taxonomy" id="170573"/>
    <lineage>
        <taxon>Bacteria</taxon>
        <taxon>Bacillati</taxon>
        <taxon>Bacillota</taxon>
        <taxon>Bacilli</taxon>
        <taxon>Bacillales</taxon>
        <taxon>Staphylococcaceae</taxon>
        <taxon>Staphylococcus</taxon>
    </lineage>
</organism>
<dbReference type="Proteomes" id="UP001072952">
    <property type="component" value="Unassembled WGS sequence"/>
</dbReference>
<keyword evidence="2" id="KW-1185">Reference proteome</keyword>
<proteinExistence type="predicted"/>
<sequence length="115" mass="13299">MKNEYQLRLHSYSTYITHVEIQPIQDGKQLSHGNYPLFFNVNRLLLDKLNQFHGLSKNISKLAMDTSDFANKAFIKQLLIEELQSTNEIESVESTKNEIANALNGERNRFKSLVN</sequence>
<comment type="caution">
    <text evidence="1">The sequence shown here is derived from an EMBL/GenBank/DDBJ whole genome shotgun (WGS) entry which is preliminary data.</text>
</comment>
<protein>
    <submittedName>
        <fullName evidence="1">Uncharacterized protein</fullName>
    </submittedName>
</protein>
<reference evidence="1" key="2">
    <citation type="submission" date="2022-08" db="EMBL/GenBank/DDBJ databases">
        <authorList>
            <person name="Magnan C."/>
        </authorList>
    </citation>
    <scope>NUCLEOTIDE SEQUENCE</scope>
    <source>
        <strain evidence="1">NSP012P</strain>
    </source>
</reference>
<accession>A0ABT4BPF2</accession>
<dbReference type="RefSeq" id="WP_242490267.1">
    <property type="nucleotide sequence ID" value="NZ_JANSKN010000013.1"/>
</dbReference>
<reference evidence="1" key="1">
    <citation type="journal article" date="2022" name="Int. J. Mol. Sci.">
        <title>Phenotypic and Genotypic Virulence Characterisation of Staphylococcus pettenkoferi Strains Isolated from Human Bloodstream and Diabetic Foot Infections.</title>
        <authorList>
            <person name="Magnan C."/>
            <person name="Ahmad-Mansour N."/>
            <person name="Pouget C."/>
            <person name="Morsli M."/>
            <person name="Huc-Brandt S."/>
            <person name="Pantel A."/>
            <person name="Dunyach-Remy C."/>
            <person name="Sotto A."/>
            <person name="Molle V."/>
            <person name="Lavigne J.-P."/>
        </authorList>
    </citation>
    <scope>NUCLEOTIDE SEQUENCE</scope>
    <source>
        <strain evidence="1">NSP012P</strain>
    </source>
</reference>
<evidence type="ECO:0000313" key="1">
    <source>
        <dbReference type="EMBL" id="MCY1583632.1"/>
    </source>
</evidence>